<dbReference type="Pfam" id="PF12833">
    <property type="entry name" value="HTH_18"/>
    <property type="match status" value="1"/>
</dbReference>
<dbReference type="Gene3D" id="3.30.565.10">
    <property type="entry name" value="Histidine kinase-like ATPase, C-terminal domain"/>
    <property type="match status" value="1"/>
</dbReference>
<dbReference type="SMART" id="SM00448">
    <property type="entry name" value="REC"/>
    <property type="match status" value="1"/>
</dbReference>
<dbReference type="SMART" id="SM00388">
    <property type="entry name" value="HisKA"/>
    <property type="match status" value="1"/>
</dbReference>
<evidence type="ECO:0000256" key="2">
    <source>
        <dbReference type="ARBA" id="ARBA00012438"/>
    </source>
</evidence>
<evidence type="ECO:0000259" key="11">
    <source>
        <dbReference type="PROSITE" id="PS50110"/>
    </source>
</evidence>
<dbReference type="PANTHER" id="PTHR43547:SF2">
    <property type="entry name" value="HYBRID SIGNAL TRANSDUCTION HISTIDINE KINASE C"/>
    <property type="match status" value="1"/>
</dbReference>
<gene>
    <name evidence="12" type="ORF">SAMN05216464_101576</name>
</gene>
<dbReference type="InterPro" id="IPR005467">
    <property type="entry name" value="His_kinase_dom"/>
</dbReference>
<evidence type="ECO:0000256" key="1">
    <source>
        <dbReference type="ARBA" id="ARBA00000085"/>
    </source>
</evidence>
<evidence type="ECO:0000256" key="6">
    <source>
        <dbReference type="ARBA" id="ARBA00023163"/>
    </source>
</evidence>
<feature type="modified residue" description="4-aspartylphosphate" evidence="7">
    <location>
        <position position="1139"/>
    </location>
</feature>
<feature type="transmembrane region" description="Helical" evidence="8">
    <location>
        <begin position="790"/>
        <end position="812"/>
    </location>
</feature>
<evidence type="ECO:0000259" key="9">
    <source>
        <dbReference type="PROSITE" id="PS01124"/>
    </source>
</evidence>
<dbReference type="InterPro" id="IPR009057">
    <property type="entry name" value="Homeodomain-like_sf"/>
</dbReference>
<dbReference type="InterPro" id="IPR011123">
    <property type="entry name" value="Y_Y_Y"/>
</dbReference>
<proteinExistence type="predicted"/>
<dbReference type="CDD" id="cd17574">
    <property type="entry name" value="REC_OmpR"/>
    <property type="match status" value="1"/>
</dbReference>
<evidence type="ECO:0000256" key="4">
    <source>
        <dbReference type="ARBA" id="ARBA00023015"/>
    </source>
</evidence>
<evidence type="ECO:0000256" key="8">
    <source>
        <dbReference type="SAM" id="Phobius"/>
    </source>
</evidence>
<dbReference type="SUPFAM" id="SSF47384">
    <property type="entry name" value="Homodimeric domain of signal transducing histidine kinase"/>
    <property type="match status" value="1"/>
</dbReference>
<evidence type="ECO:0000256" key="7">
    <source>
        <dbReference type="PROSITE-ProRule" id="PRU00169"/>
    </source>
</evidence>
<dbReference type="SUPFAM" id="SSF55874">
    <property type="entry name" value="ATPase domain of HSP90 chaperone/DNA topoisomerase II/histidine kinase"/>
    <property type="match status" value="1"/>
</dbReference>
<feature type="domain" description="HTH araC/xylS-type" evidence="9">
    <location>
        <begin position="1238"/>
        <end position="1337"/>
    </location>
</feature>
<dbReference type="FunFam" id="1.10.287.130:FF:000045">
    <property type="entry name" value="Two-component system sensor histidine kinase/response regulator"/>
    <property type="match status" value="1"/>
</dbReference>
<dbReference type="OrthoDB" id="9809670at2"/>
<keyword evidence="13" id="KW-1185">Reference proteome</keyword>
<dbReference type="PANTHER" id="PTHR43547">
    <property type="entry name" value="TWO-COMPONENT HISTIDINE KINASE"/>
    <property type="match status" value="1"/>
</dbReference>
<organism evidence="12 13">
    <name type="scientific">Mucilaginibacter pineti</name>
    <dbReference type="NCBI Taxonomy" id="1391627"/>
    <lineage>
        <taxon>Bacteria</taxon>
        <taxon>Pseudomonadati</taxon>
        <taxon>Bacteroidota</taxon>
        <taxon>Sphingobacteriia</taxon>
        <taxon>Sphingobacteriales</taxon>
        <taxon>Sphingobacteriaceae</taxon>
        <taxon>Mucilaginibacter</taxon>
    </lineage>
</organism>
<keyword evidence="6" id="KW-0804">Transcription</keyword>
<dbReference type="EC" id="2.7.13.3" evidence="2"/>
<keyword evidence="8" id="KW-0472">Membrane</keyword>
<dbReference type="InterPro" id="IPR011006">
    <property type="entry name" value="CheY-like_superfamily"/>
</dbReference>
<dbReference type="Gene3D" id="1.10.287.130">
    <property type="match status" value="1"/>
</dbReference>
<dbReference type="Gene3D" id="1.10.10.60">
    <property type="entry name" value="Homeodomain-like"/>
    <property type="match status" value="1"/>
</dbReference>
<dbReference type="SUPFAM" id="SSF50998">
    <property type="entry name" value="Quinoprotein alcohol dehydrogenase-like"/>
    <property type="match status" value="1"/>
</dbReference>
<dbReference type="EMBL" id="FNAI01000001">
    <property type="protein sequence ID" value="SDD37944.1"/>
    <property type="molecule type" value="Genomic_DNA"/>
</dbReference>
<keyword evidence="4" id="KW-0805">Transcription regulation</keyword>
<dbReference type="GO" id="GO:0043565">
    <property type="term" value="F:sequence-specific DNA binding"/>
    <property type="evidence" value="ECO:0007669"/>
    <property type="project" value="InterPro"/>
</dbReference>
<dbReference type="GO" id="GO:0003700">
    <property type="term" value="F:DNA-binding transcription factor activity"/>
    <property type="evidence" value="ECO:0007669"/>
    <property type="project" value="InterPro"/>
</dbReference>
<dbReference type="InterPro" id="IPR011110">
    <property type="entry name" value="Reg_prop"/>
</dbReference>
<dbReference type="InterPro" id="IPR018062">
    <property type="entry name" value="HTH_AraC-typ_CS"/>
</dbReference>
<feature type="domain" description="Histidine kinase" evidence="10">
    <location>
        <begin position="844"/>
        <end position="1060"/>
    </location>
</feature>
<evidence type="ECO:0000256" key="3">
    <source>
        <dbReference type="ARBA" id="ARBA00022553"/>
    </source>
</evidence>
<keyword evidence="8" id="KW-0812">Transmembrane</keyword>
<dbReference type="InterPro" id="IPR013783">
    <property type="entry name" value="Ig-like_fold"/>
</dbReference>
<keyword evidence="5" id="KW-0238">DNA-binding</keyword>
<evidence type="ECO:0000256" key="5">
    <source>
        <dbReference type="ARBA" id="ARBA00023125"/>
    </source>
</evidence>
<evidence type="ECO:0000259" key="10">
    <source>
        <dbReference type="PROSITE" id="PS50109"/>
    </source>
</evidence>
<dbReference type="SMART" id="SM00387">
    <property type="entry name" value="HATPase_c"/>
    <property type="match status" value="1"/>
</dbReference>
<dbReference type="CDD" id="cd00075">
    <property type="entry name" value="HATPase"/>
    <property type="match status" value="1"/>
</dbReference>
<dbReference type="STRING" id="1391627.SAMN05216464_101576"/>
<name>A0A1G6U9N9_9SPHI</name>
<accession>A0A1G6U9N9</accession>
<dbReference type="InterPro" id="IPR003661">
    <property type="entry name" value="HisK_dim/P_dom"/>
</dbReference>
<keyword evidence="12" id="KW-0418">Kinase</keyword>
<dbReference type="Pfam" id="PF00512">
    <property type="entry name" value="HisKA"/>
    <property type="match status" value="1"/>
</dbReference>
<dbReference type="SUPFAM" id="SSF46689">
    <property type="entry name" value="Homeodomain-like"/>
    <property type="match status" value="1"/>
</dbReference>
<dbReference type="PROSITE" id="PS50109">
    <property type="entry name" value="HIS_KIN"/>
    <property type="match status" value="1"/>
</dbReference>
<dbReference type="InterPro" id="IPR004358">
    <property type="entry name" value="Sig_transdc_His_kin-like_C"/>
</dbReference>
<dbReference type="InterPro" id="IPR036890">
    <property type="entry name" value="HATPase_C_sf"/>
</dbReference>
<sequence length="1345" mass="152711">MWLYLVEEGHLLIYKPILKKIYFILLLLLTATVAYSQQASYYFKNYQVQNGLSSNTITSILQDKKGFMWFGSRNGLNRFDGNVFKLFGNKLGDSTSIGSNSIFSLYEDSRETIWVGTYKGIYLFNPLKESFTAFKLIAPGEVRYITGDKQHHIWIISDLNLYRYDELTNTVSTYPLGTDQTITMNMAADGSLWTATSKGFINHYNTAGKKLAGYELATANGGHKFSAIQEIYPVGDTSVIAGTMNQAVLYNYKNKRLLNILQDQKTSADVHVHVIFHQNDGNYWFGTENGLYIYTLQTSKTTIVQKQYSNPYAITDNIISAIYQDREGGTWIGTYFGGLNYYSGQYNNFKKYFPEPGINSLSGNIVHEITKDRFGNLWVGTEDAGLNKVDLKTGFVKHFLPGKEPGSIAYRNIHGLVADGNMLWIGTYEHGLDVMDLRTEKVVKHYTSGLGGRSFSSNFIVSLYKTHQGDILVGTWNGLFKYNPQSDDFSAIPFFTGHIQSIKEDRQGTLWVSTYGTGVYYLNEAKNSKGHIYYQAGKVNSILNDYVNGLFIDKRYNMWFCTEGGLSSYNPQTRQVSNYTTENGLPDNQVFRVQEDESGKLWISTAKGLGRFDPTNNTFSNYHTVNGLPTEQFNYNSSYRDADGTMYYGTVKGMVSFMPTKFVRNPYVPPVYITGLQVNNQEITAGIKGSALQNSITYSPQITLPYSSSNISMDVAALSYVIPEMNGFAYKMDGIDKNWINFKNNRKIYYTKLPAGDYVFNLKGSNSEGVWNNKVVKLSVHILPPFYATLWAYALYLIIVAGVIITIVRYYHLAVSEKNKRRIETIEINTEREIYNAKIEFFTNVAHEIRTPLTLIKMPLDKLINREFDDPETIENLAMIKKNTNRLIGLTNQLLDFRKAEANKFSLNFSKTDINELLNEVYATFKPAAELKTLTYKLQLPRITLHAYVDHEALKKILSNLFNNAIKYAAQTAVIKLLPFSSEDEMFRVEIRNDGFLIPAELQDKIFEPFYRIKETEKEAGTGIGLPLAKSLTLLHKGTLELKPSINAQNIFLLSLPMHQETEIDLGGKEEPLIKEPEVPESTDTDKSKPYILLVEDNKEILNYLTRELTSTYYVLKASNGLEALDVLQRENVQIVISDIMMPVMDGIELVKKMKTDVQHSHIPIILLTAKNSLNSKIEGLEVGADAYIEKPFAFEHLLAQLNNLLVNRNMMKEYFARSPLTHIKGIAVSKADKDFLDRLNKVIYDHITDMELDVDQLSGMMNMSRPTLYRKIKGISDMTPNELINLSRLKKGAELLAEGDRKINEVANMIGYTLPTNFSRDFQRQFGVSPSIYVYNLKGDQKQV</sequence>
<dbReference type="InterPro" id="IPR018060">
    <property type="entry name" value="HTH_AraC"/>
</dbReference>
<dbReference type="PROSITE" id="PS00041">
    <property type="entry name" value="HTH_ARAC_FAMILY_1"/>
    <property type="match status" value="1"/>
</dbReference>
<dbReference type="FunFam" id="2.60.40.10:FF:000791">
    <property type="entry name" value="Two-component system sensor histidine kinase/response regulator"/>
    <property type="match status" value="1"/>
</dbReference>
<keyword evidence="12" id="KW-0808">Transferase</keyword>
<dbReference type="InterPro" id="IPR011047">
    <property type="entry name" value="Quinoprotein_ADH-like_sf"/>
</dbReference>
<dbReference type="InterPro" id="IPR015943">
    <property type="entry name" value="WD40/YVTN_repeat-like_dom_sf"/>
</dbReference>
<dbReference type="Pfam" id="PF07494">
    <property type="entry name" value="Reg_prop"/>
    <property type="match status" value="6"/>
</dbReference>
<dbReference type="Proteomes" id="UP000199072">
    <property type="component" value="Unassembled WGS sequence"/>
</dbReference>
<dbReference type="Pfam" id="PF07495">
    <property type="entry name" value="Y_Y_Y"/>
    <property type="match status" value="1"/>
</dbReference>
<protein>
    <recommendedName>
        <fullName evidence="2">histidine kinase</fullName>
        <ecNumber evidence="2">2.7.13.3</ecNumber>
    </recommendedName>
</protein>
<dbReference type="Gene3D" id="2.130.10.10">
    <property type="entry name" value="YVTN repeat-like/Quinoprotein amine dehydrogenase"/>
    <property type="match status" value="2"/>
</dbReference>
<comment type="catalytic activity">
    <reaction evidence="1">
        <text>ATP + protein L-histidine = ADP + protein N-phospho-L-histidine.</text>
        <dbReference type="EC" id="2.7.13.3"/>
    </reaction>
</comment>
<dbReference type="PROSITE" id="PS50110">
    <property type="entry name" value="RESPONSE_REGULATORY"/>
    <property type="match status" value="1"/>
</dbReference>
<dbReference type="InterPro" id="IPR036097">
    <property type="entry name" value="HisK_dim/P_sf"/>
</dbReference>
<dbReference type="Gene3D" id="3.40.50.2300">
    <property type="match status" value="1"/>
</dbReference>
<dbReference type="InterPro" id="IPR003594">
    <property type="entry name" value="HATPase_dom"/>
</dbReference>
<dbReference type="PROSITE" id="PS01124">
    <property type="entry name" value="HTH_ARAC_FAMILY_2"/>
    <property type="match status" value="1"/>
</dbReference>
<dbReference type="SUPFAM" id="SSF63829">
    <property type="entry name" value="Calcium-dependent phosphotriesterase"/>
    <property type="match status" value="2"/>
</dbReference>
<dbReference type="PRINTS" id="PR00344">
    <property type="entry name" value="BCTRLSENSOR"/>
</dbReference>
<dbReference type="SMART" id="SM00342">
    <property type="entry name" value="HTH_ARAC"/>
    <property type="match status" value="1"/>
</dbReference>
<evidence type="ECO:0000313" key="13">
    <source>
        <dbReference type="Proteomes" id="UP000199072"/>
    </source>
</evidence>
<keyword evidence="8" id="KW-1133">Transmembrane helix</keyword>
<dbReference type="Pfam" id="PF00072">
    <property type="entry name" value="Response_reg"/>
    <property type="match status" value="1"/>
</dbReference>
<keyword evidence="3 7" id="KW-0597">Phosphoprotein</keyword>
<evidence type="ECO:0000313" key="12">
    <source>
        <dbReference type="EMBL" id="SDD37944.1"/>
    </source>
</evidence>
<dbReference type="InterPro" id="IPR001789">
    <property type="entry name" value="Sig_transdc_resp-reg_receiver"/>
</dbReference>
<dbReference type="GO" id="GO:0000155">
    <property type="term" value="F:phosphorelay sensor kinase activity"/>
    <property type="evidence" value="ECO:0007669"/>
    <property type="project" value="InterPro"/>
</dbReference>
<feature type="domain" description="Response regulatory" evidence="11">
    <location>
        <begin position="1091"/>
        <end position="1206"/>
    </location>
</feature>
<reference evidence="12 13" key="1">
    <citation type="submission" date="2016-10" db="EMBL/GenBank/DDBJ databases">
        <authorList>
            <person name="de Groot N.N."/>
        </authorList>
    </citation>
    <scope>NUCLEOTIDE SEQUENCE [LARGE SCALE GENOMIC DNA]</scope>
    <source>
        <strain evidence="12 13">47C3B</strain>
    </source>
</reference>
<dbReference type="SUPFAM" id="SSF52172">
    <property type="entry name" value="CheY-like"/>
    <property type="match status" value="1"/>
</dbReference>
<dbReference type="CDD" id="cd00082">
    <property type="entry name" value="HisKA"/>
    <property type="match status" value="1"/>
</dbReference>
<dbReference type="Pfam" id="PF02518">
    <property type="entry name" value="HATPase_c"/>
    <property type="match status" value="1"/>
</dbReference>
<feature type="transmembrane region" description="Helical" evidence="8">
    <location>
        <begin position="21"/>
        <end position="43"/>
    </location>
</feature>
<dbReference type="Gene3D" id="2.60.40.10">
    <property type="entry name" value="Immunoglobulins"/>
    <property type="match status" value="1"/>
</dbReference>